<dbReference type="Proteomes" id="UP000199440">
    <property type="component" value="Unassembled WGS sequence"/>
</dbReference>
<organism evidence="1 2">
    <name type="scientific">Kriegella aquimaris</name>
    <dbReference type="NCBI Taxonomy" id="192904"/>
    <lineage>
        <taxon>Bacteria</taxon>
        <taxon>Pseudomonadati</taxon>
        <taxon>Bacteroidota</taxon>
        <taxon>Flavobacteriia</taxon>
        <taxon>Flavobacteriales</taxon>
        <taxon>Flavobacteriaceae</taxon>
        <taxon>Kriegella</taxon>
    </lineage>
</organism>
<accession>A0A1G9SCF7</accession>
<dbReference type="Pfam" id="PF10029">
    <property type="entry name" value="DUF2271"/>
    <property type="match status" value="1"/>
</dbReference>
<proteinExistence type="predicted"/>
<name>A0A1G9SCF7_9FLAO</name>
<evidence type="ECO:0008006" key="3">
    <source>
        <dbReference type="Google" id="ProtNLM"/>
    </source>
</evidence>
<dbReference type="STRING" id="192904.SAMN04488514_107219"/>
<protein>
    <recommendedName>
        <fullName evidence="3">Flagellin biosynthesis protein FlgD</fullName>
    </recommendedName>
</protein>
<gene>
    <name evidence="1" type="ORF">SAMN04488514_107219</name>
</gene>
<sequence>MKRLTYKFASIGALALIFLISSSFVKTPSSVSFKCMIQMINYTGEKAYVVVSLIDPDGNYVKTLYVQGDDDEWFPDLKNWWKFSDGSNENIDGITGATIGNGERNIISLAFEPSEIDSGHTIRFESAVENQEYYTVDAEIALNSATIKNKVDGKGYIRYIRMVPNK</sequence>
<keyword evidence="2" id="KW-1185">Reference proteome</keyword>
<evidence type="ECO:0000313" key="1">
    <source>
        <dbReference type="EMBL" id="SDM33061.1"/>
    </source>
</evidence>
<dbReference type="EMBL" id="FNGV01000007">
    <property type="protein sequence ID" value="SDM33061.1"/>
    <property type="molecule type" value="Genomic_DNA"/>
</dbReference>
<dbReference type="InterPro" id="IPR014469">
    <property type="entry name" value="DUF2271"/>
</dbReference>
<dbReference type="AlphaFoldDB" id="A0A1G9SCF7"/>
<dbReference type="RefSeq" id="WP_176801407.1">
    <property type="nucleotide sequence ID" value="NZ_FNGV01000007.1"/>
</dbReference>
<reference evidence="1 2" key="1">
    <citation type="submission" date="2016-10" db="EMBL/GenBank/DDBJ databases">
        <authorList>
            <person name="de Groot N.N."/>
        </authorList>
    </citation>
    <scope>NUCLEOTIDE SEQUENCE [LARGE SCALE GENOMIC DNA]</scope>
    <source>
        <strain evidence="1 2">DSM 19886</strain>
    </source>
</reference>
<evidence type="ECO:0000313" key="2">
    <source>
        <dbReference type="Proteomes" id="UP000199440"/>
    </source>
</evidence>